<keyword evidence="4 6" id="KW-1133">Transmembrane helix</keyword>
<dbReference type="InterPro" id="IPR019108">
    <property type="entry name" value="Caa3_assmbl_CtaG-rel"/>
</dbReference>
<evidence type="ECO:0000313" key="7">
    <source>
        <dbReference type="EMBL" id="SDI49097.1"/>
    </source>
</evidence>
<dbReference type="EMBL" id="FNEJ01000005">
    <property type="protein sequence ID" value="SDI49097.1"/>
    <property type="molecule type" value="Genomic_DNA"/>
</dbReference>
<accession>A0A1G8L0H6</accession>
<dbReference type="Pfam" id="PF09678">
    <property type="entry name" value="Caa3_CtaG"/>
    <property type="match status" value="1"/>
</dbReference>
<sequence length="235" mass="24964">MFEALNDIYCGPAPAPGALWTRWNLDPVVLCGLAVLAFVIGRSRPGAAAVVTLAIVFVSPLCALSSALFSARTVHHVLLVAVAAPLLAQALPQWRRGGGTAFFALSTVALWGWHAPAAYDLALSNVAAYWLMQATLFLPALFFWRAVLSEDAPTPGALLLVTAAYIQMALLGAVLTFAPAPLYEIHQTAPMAWGLLPLADQQLAGLLMWVPAGLPYAIFAALVARRGWVQLRAPA</sequence>
<dbReference type="GO" id="GO:0005886">
    <property type="term" value="C:plasma membrane"/>
    <property type="evidence" value="ECO:0007669"/>
    <property type="project" value="UniProtKB-SubCell"/>
</dbReference>
<evidence type="ECO:0000256" key="5">
    <source>
        <dbReference type="ARBA" id="ARBA00023136"/>
    </source>
</evidence>
<evidence type="ECO:0000256" key="2">
    <source>
        <dbReference type="ARBA" id="ARBA00022475"/>
    </source>
</evidence>
<protein>
    <submittedName>
        <fullName evidence="7">Putative membrane protein</fullName>
    </submittedName>
</protein>
<evidence type="ECO:0000256" key="6">
    <source>
        <dbReference type="SAM" id="Phobius"/>
    </source>
</evidence>
<organism evidence="7 8">
    <name type="scientific">Salipiger marinus</name>
    <dbReference type="NCBI Taxonomy" id="555512"/>
    <lineage>
        <taxon>Bacteria</taxon>
        <taxon>Pseudomonadati</taxon>
        <taxon>Pseudomonadota</taxon>
        <taxon>Alphaproteobacteria</taxon>
        <taxon>Rhodobacterales</taxon>
        <taxon>Roseobacteraceae</taxon>
        <taxon>Salipiger</taxon>
    </lineage>
</organism>
<evidence type="ECO:0000256" key="4">
    <source>
        <dbReference type="ARBA" id="ARBA00022989"/>
    </source>
</evidence>
<reference evidence="7 8" key="1">
    <citation type="submission" date="2016-10" db="EMBL/GenBank/DDBJ databases">
        <authorList>
            <person name="de Groot N.N."/>
        </authorList>
    </citation>
    <scope>NUCLEOTIDE SEQUENCE [LARGE SCALE GENOMIC DNA]</scope>
    <source>
        <strain evidence="7 8">DSM 26424</strain>
    </source>
</reference>
<evidence type="ECO:0000256" key="1">
    <source>
        <dbReference type="ARBA" id="ARBA00004651"/>
    </source>
</evidence>
<comment type="subcellular location">
    <subcellularLocation>
        <location evidence="1">Cell membrane</location>
        <topology evidence="1">Multi-pass membrane protein</topology>
    </subcellularLocation>
</comment>
<feature type="transmembrane region" description="Helical" evidence="6">
    <location>
        <begin position="127"/>
        <end position="144"/>
    </location>
</feature>
<feature type="transmembrane region" description="Helical" evidence="6">
    <location>
        <begin position="20"/>
        <end position="40"/>
    </location>
</feature>
<dbReference type="Proteomes" id="UP000199093">
    <property type="component" value="Unassembled WGS sequence"/>
</dbReference>
<gene>
    <name evidence="7" type="ORF">SAMN04487993_1005203</name>
</gene>
<evidence type="ECO:0000313" key="8">
    <source>
        <dbReference type="Proteomes" id="UP000199093"/>
    </source>
</evidence>
<keyword evidence="2" id="KW-1003">Cell membrane</keyword>
<evidence type="ECO:0000256" key="3">
    <source>
        <dbReference type="ARBA" id="ARBA00022692"/>
    </source>
</evidence>
<keyword evidence="3 6" id="KW-0812">Transmembrane</keyword>
<keyword evidence="8" id="KW-1185">Reference proteome</keyword>
<keyword evidence="5 6" id="KW-0472">Membrane</keyword>
<feature type="transmembrane region" description="Helical" evidence="6">
    <location>
        <begin position="47"/>
        <end position="68"/>
    </location>
</feature>
<feature type="transmembrane region" description="Helical" evidence="6">
    <location>
        <begin position="74"/>
        <end position="91"/>
    </location>
</feature>
<feature type="transmembrane region" description="Helical" evidence="6">
    <location>
        <begin position="203"/>
        <end position="224"/>
    </location>
</feature>
<feature type="transmembrane region" description="Helical" evidence="6">
    <location>
        <begin position="156"/>
        <end position="183"/>
    </location>
</feature>
<feature type="transmembrane region" description="Helical" evidence="6">
    <location>
        <begin position="98"/>
        <end position="115"/>
    </location>
</feature>
<name>A0A1G8L0H6_9RHOB</name>
<dbReference type="RefSeq" id="WP_089845554.1">
    <property type="nucleotide sequence ID" value="NZ_FNEJ01000005.1"/>
</dbReference>
<dbReference type="STRING" id="555512.SAMN04487993_1005203"/>
<dbReference type="AlphaFoldDB" id="A0A1G8L0H6"/>
<proteinExistence type="predicted"/>
<dbReference type="OrthoDB" id="259025at2"/>